<name>A0A8S4GF90_PLUXY</name>
<feature type="domain" description="Major facilitator superfamily (MFS) profile" evidence="7">
    <location>
        <begin position="22"/>
        <end position="493"/>
    </location>
</feature>
<comment type="caution">
    <text evidence="8">The sequence shown here is derived from an EMBL/GenBank/DDBJ whole genome shotgun (WGS) entry which is preliminary data.</text>
</comment>
<feature type="region of interest" description="Disordered" evidence="5">
    <location>
        <begin position="500"/>
        <end position="529"/>
    </location>
</feature>
<dbReference type="InterPro" id="IPR020846">
    <property type="entry name" value="MFS_dom"/>
</dbReference>
<keyword evidence="2 6" id="KW-0812">Transmembrane</keyword>
<feature type="transmembrane region" description="Helical" evidence="6">
    <location>
        <begin position="233"/>
        <end position="252"/>
    </location>
</feature>
<dbReference type="SUPFAM" id="SSF103473">
    <property type="entry name" value="MFS general substrate transporter"/>
    <property type="match status" value="1"/>
</dbReference>
<dbReference type="PANTHER" id="PTHR11662:SF280">
    <property type="entry name" value="FI21844P1-RELATED"/>
    <property type="match status" value="1"/>
</dbReference>
<dbReference type="Pfam" id="PF07690">
    <property type="entry name" value="MFS_1"/>
    <property type="match status" value="1"/>
</dbReference>
<evidence type="ECO:0000313" key="8">
    <source>
        <dbReference type="EMBL" id="CAG9138617.1"/>
    </source>
</evidence>
<sequence>MTADIDVDAGKTPGSGLGVRHVITALLFLGTTCGYASRVSMSVAILAMTEENEHGYEVFDWDRSHKDIILSSFFSNHQPFHSLCCRSSANICRLTHSPLFPQVFDWDRSHKDMILSSFFWGYVVLQVPAGLAAARLGGKTPAFLAILSNGVLNLLVPLAATYGGWIAVIVCRVLMGLGQGLLYPSLHGLLGRWAPRAERSRMGTIVYCGAQVGTIIEMMVSGVLSASSWGWPSVFYTTGVAGVAWAALWLAVGSSSPADSRWISDEERQYIEMNCGGHDEEERKGLRTPWKKIWTSLPFLSVVLAHAGQSLGFWTLLTEMPTYMKNVLNVDIKNSALYSALPYIAMCLLSFVFSWLADLLVNRGVLGVTASRKLFNTIAFWGPALALLGLCYLPREHELLAVALLTATVGLNGAHFVGFLISHIDLSPNYASTLMGITNGIGNVFSIMAPLSVTLVVKDETDAAEWRNVFFISIAFYFLSNLFYIIFMVAEVQPWNDPNPTNNLEIGTKKKGLTNETRRRPSIGDNQFN</sequence>
<evidence type="ECO:0000256" key="6">
    <source>
        <dbReference type="SAM" id="Phobius"/>
    </source>
</evidence>
<dbReference type="GO" id="GO:0016020">
    <property type="term" value="C:membrane"/>
    <property type="evidence" value="ECO:0007669"/>
    <property type="project" value="UniProtKB-SubCell"/>
</dbReference>
<dbReference type="Proteomes" id="UP000653454">
    <property type="component" value="Unassembled WGS sequence"/>
</dbReference>
<evidence type="ECO:0000313" key="9">
    <source>
        <dbReference type="Proteomes" id="UP000653454"/>
    </source>
</evidence>
<organism evidence="8 9">
    <name type="scientific">Plutella xylostella</name>
    <name type="common">Diamondback moth</name>
    <name type="synonym">Plutella maculipennis</name>
    <dbReference type="NCBI Taxonomy" id="51655"/>
    <lineage>
        <taxon>Eukaryota</taxon>
        <taxon>Metazoa</taxon>
        <taxon>Ecdysozoa</taxon>
        <taxon>Arthropoda</taxon>
        <taxon>Hexapoda</taxon>
        <taxon>Insecta</taxon>
        <taxon>Pterygota</taxon>
        <taxon>Neoptera</taxon>
        <taxon>Endopterygota</taxon>
        <taxon>Lepidoptera</taxon>
        <taxon>Glossata</taxon>
        <taxon>Ditrysia</taxon>
        <taxon>Yponomeutoidea</taxon>
        <taxon>Plutellidae</taxon>
        <taxon>Plutella</taxon>
    </lineage>
</organism>
<dbReference type="GO" id="GO:0022857">
    <property type="term" value="F:transmembrane transporter activity"/>
    <property type="evidence" value="ECO:0007669"/>
    <property type="project" value="InterPro"/>
</dbReference>
<dbReference type="InterPro" id="IPR050382">
    <property type="entry name" value="MFS_Na/Anion_cotransporter"/>
</dbReference>
<feature type="transmembrane region" description="Helical" evidence="6">
    <location>
        <begin position="433"/>
        <end position="457"/>
    </location>
</feature>
<feature type="transmembrane region" description="Helical" evidence="6">
    <location>
        <begin position="469"/>
        <end position="490"/>
    </location>
</feature>
<feature type="transmembrane region" description="Helical" evidence="6">
    <location>
        <begin position="337"/>
        <end position="361"/>
    </location>
</feature>
<keyword evidence="3 6" id="KW-1133">Transmembrane helix</keyword>
<evidence type="ECO:0000256" key="3">
    <source>
        <dbReference type="ARBA" id="ARBA00022989"/>
    </source>
</evidence>
<evidence type="ECO:0000256" key="4">
    <source>
        <dbReference type="ARBA" id="ARBA00023136"/>
    </source>
</evidence>
<comment type="subcellular location">
    <subcellularLocation>
        <location evidence="1">Membrane</location>
        <topology evidence="1">Multi-pass membrane protein</topology>
    </subcellularLocation>
</comment>
<feature type="transmembrane region" description="Helical" evidence="6">
    <location>
        <begin position="373"/>
        <end position="393"/>
    </location>
</feature>
<feature type="transmembrane region" description="Helical" evidence="6">
    <location>
        <begin position="113"/>
        <end position="134"/>
    </location>
</feature>
<dbReference type="PANTHER" id="PTHR11662">
    <property type="entry name" value="SOLUTE CARRIER FAMILY 17"/>
    <property type="match status" value="1"/>
</dbReference>
<dbReference type="AlphaFoldDB" id="A0A8S4GF90"/>
<dbReference type="EMBL" id="CAJHNJ030000695">
    <property type="protein sequence ID" value="CAG9138617.1"/>
    <property type="molecule type" value="Genomic_DNA"/>
</dbReference>
<feature type="transmembrane region" description="Helical" evidence="6">
    <location>
        <begin position="399"/>
        <end position="421"/>
    </location>
</feature>
<feature type="transmembrane region" description="Helical" evidence="6">
    <location>
        <begin position="204"/>
        <end position="227"/>
    </location>
</feature>
<proteinExistence type="predicted"/>
<dbReference type="PROSITE" id="PS50850">
    <property type="entry name" value="MFS"/>
    <property type="match status" value="1"/>
</dbReference>
<evidence type="ECO:0000259" key="7">
    <source>
        <dbReference type="PROSITE" id="PS50850"/>
    </source>
</evidence>
<dbReference type="FunFam" id="1.20.1250.20:FF:000532">
    <property type="entry name" value="SLC (SoLute Carrier) homolog"/>
    <property type="match status" value="1"/>
</dbReference>
<protein>
    <submittedName>
        <fullName evidence="8">(diamondback moth) hypothetical protein</fullName>
    </submittedName>
</protein>
<gene>
    <name evidence="8" type="ORF">PLXY2_LOCUS16870</name>
</gene>
<evidence type="ECO:0000256" key="5">
    <source>
        <dbReference type="SAM" id="MobiDB-lite"/>
    </source>
</evidence>
<keyword evidence="4 6" id="KW-0472">Membrane</keyword>
<dbReference type="InterPro" id="IPR036259">
    <property type="entry name" value="MFS_trans_sf"/>
</dbReference>
<accession>A0A8S4GF90</accession>
<dbReference type="Gene3D" id="1.20.1250.20">
    <property type="entry name" value="MFS general substrate transporter like domains"/>
    <property type="match status" value="2"/>
</dbReference>
<evidence type="ECO:0000256" key="2">
    <source>
        <dbReference type="ARBA" id="ARBA00022692"/>
    </source>
</evidence>
<reference evidence="8" key="1">
    <citation type="submission" date="2020-11" db="EMBL/GenBank/DDBJ databases">
        <authorList>
            <person name="Whiteford S."/>
        </authorList>
    </citation>
    <scope>NUCLEOTIDE SEQUENCE</scope>
</reference>
<keyword evidence="9" id="KW-1185">Reference proteome</keyword>
<dbReference type="InterPro" id="IPR011701">
    <property type="entry name" value="MFS"/>
</dbReference>
<evidence type="ECO:0000256" key="1">
    <source>
        <dbReference type="ARBA" id="ARBA00004141"/>
    </source>
</evidence>
<dbReference type="CDD" id="cd17318">
    <property type="entry name" value="MFS_SLC17"/>
    <property type="match status" value="1"/>
</dbReference>
<dbReference type="GO" id="GO:0006820">
    <property type="term" value="P:monoatomic anion transport"/>
    <property type="evidence" value="ECO:0007669"/>
    <property type="project" value="TreeGrafter"/>
</dbReference>